<keyword evidence="2" id="KW-0472">Membrane</keyword>
<feature type="transmembrane region" description="Helical" evidence="2">
    <location>
        <begin position="342"/>
        <end position="364"/>
    </location>
</feature>
<gene>
    <name evidence="3" type="ORF">DWB68_05050</name>
</gene>
<dbReference type="AlphaFoldDB" id="A0A399JBI3"/>
<dbReference type="RefSeq" id="WP_119424053.1">
    <property type="nucleotide sequence ID" value="NZ_QQXK01000007.1"/>
</dbReference>
<dbReference type="EMBL" id="QQXK01000007">
    <property type="protein sequence ID" value="RII42908.1"/>
    <property type="molecule type" value="Genomic_DNA"/>
</dbReference>
<feature type="coiled-coil region" evidence="1">
    <location>
        <begin position="169"/>
        <end position="196"/>
    </location>
</feature>
<feature type="transmembrane region" description="Helical" evidence="2">
    <location>
        <begin position="370"/>
        <end position="387"/>
    </location>
</feature>
<comment type="caution">
    <text evidence="3">The sequence shown here is derived from an EMBL/GenBank/DDBJ whole genome shotgun (WGS) entry which is preliminary data.</text>
</comment>
<name>A0A399JBI3_9MICC</name>
<dbReference type="Proteomes" id="UP000265419">
    <property type="component" value="Unassembled WGS sequence"/>
</dbReference>
<evidence type="ECO:0000313" key="3">
    <source>
        <dbReference type="EMBL" id="RII42908.1"/>
    </source>
</evidence>
<evidence type="ECO:0000256" key="2">
    <source>
        <dbReference type="SAM" id="Phobius"/>
    </source>
</evidence>
<keyword evidence="4" id="KW-1185">Reference proteome</keyword>
<accession>A0A399JBI3</accession>
<reference evidence="3 4" key="1">
    <citation type="submission" date="2018-07" db="EMBL/GenBank/DDBJ databases">
        <title>Arthrobacter sp. nov., isolated from raw cow's milk with high bacterial count.</title>
        <authorList>
            <person name="Hahne J."/>
            <person name="Isele D."/>
            <person name="Lipski A."/>
        </authorList>
    </citation>
    <scope>NUCLEOTIDE SEQUENCE [LARGE SCALE GENOMIC DNA]</scope>
    <source>
        <strain evidence="3 4">JZ R-35</strain>
    </source>
</reference>
<protein>
    <submittedName>
        <fullName evidence="3">Uncharacterized protein</fullName>
    </submittedName>
</protein>
<proteinExistence type="predicted"/>
<evidence type="ECO:0000256" key="1">
    <source>
        <dbReference type="SAM" id="Coils"/>
    </source>
</evidence>
<keyword evidence="2" id="KW-0812">Transmembrane</keyword>
<evidence type="ECO:0000313" key="4">
    <source>
        <dbReference type="Proteomes" id="UP000265419"/>
    </source>
</evidence>
<keyword evidence="2" id="KW-1133">Transmembrane helix</keyword>
<sequence>MGINHDRIALLDRAAATLGALHHAADERAAGVAGLGKGALAGRAASLRSRLERRIDSATVRLAELRADPKPSDAAVYGLAERAENIALQAERLRRAVSLAAPGPLDPRVWELEAADVMEAPARLQAVFEAAEVRADAGSAGLLARAGRLRDEVAAAGERAVEGSAQDAKGAALEALASAQRALSELLQEAARTQLAPLLGWVLPRDEEAARYTITGVELTSAKNLFPPSAQASLALIPRRGEESLLTPRALQAWWAEMDNKWMRHEYRLATQRQRPLDAVEKLRRRRGPLAAAELERRLRDRDAGEGYFYQPTQLTTRARLRRTAHADAVGRRSPHLRRRRAVFWAVLVGSLMVGAGGIALPMLGAPPEFVLLFFVPVFALPFLNAYGRPPRGAGVRETRRRRGRLAAARRRLSAVVLDEDGTTLDAVLAASAGRLADASGPEDGVPGLPAAGAALAEERSLRAVAVQAWRELDRAESQALAVHRTQAFAERLKTLGHLVDAIGRRDEALALAAEQTLAMPADDLA</sequence>
<organism evidence="3 4">
    <name type="scientific">Galactobacter valiniphilus</name>
    <dbReference type="NCBI Taxonomy" id="2676122"/>
    <lineage>
        <taxon>Bacteria</taxon>
        <taxon>Bacillati</taxon>
        <taxon>Actinomycetota</taxon>
        <taxon>Actinomycetes</taxon>
        <taxon>Micrococcales</taxon>
        <taxon>Micrococcaceae</taxon>
        <taxon>Galactobacter</taxon>
    </lineage>
</organism>
<keyword evidence="1" id="KW-0175">Coiled coil</keyword>